<accession>A0A1W6ZWL5</accession>
<dbReference type="OrthoDB" id="8001261at2"/>
<dbReference type="KEGG" id="psin:CAK95_23745"/>
<feature type="compositionally biased region" description="Basic and acidic residues" evidence="1">
    <location>
        <begin position="43"/>
        <end position="62"/>
    </location>
</feature>
<feature type="signal peptide" evidence="2">
    <location>
        <begin position="1"/>
        <end position="31"/>
    </location>
</feature>
<evidence type="ECO:0000256" key="2">
    <source>
        <dbReference type="SAM" id="SignalP"/>
    </source>
</evidence>
<feature type="chain" id="PRO_5043825762" evidence="2">
    <location>
        <begin position="32"/>
        <end position="128"/>
    </location>
</feature>
<evidence type="ECO:0000256" key="1">
    <source>
        <dbReference type="SAM" id="MobiDB-lite"/>
    </source>
</evidence>
<dbReference type="EMBL" id="CP021112">
    <property type="protein sequence ID" value="ARQ01772.1"/>
    <property type="molecule type" value="Genomic_DNA"/>
</dbReference>
<sequence>MSKSTFIFSSALIFAGAVLAFTALPMRSTLAQTPPAATTEAPKAADTDAAKADAKSQREERKAKRAQARKAKAEKRAAASAGRRAAHERQKQCGAEWREARAAGKVEKTMTWPKYWSACNTRLKAKAT</sequence>
<protein>
    <submittedName>
        <fullName evidence="3">Uncharacterized protein</fullName>
    </submittedName>
</protein>
<keyword evidence="4" id="KW-1185">Reference proteome</keyword>
<dbReference type="Proteomes" id="UP000194137">
    <property type="component" value="Chromosome"/>
</dbReference>
<feature type="compositionally biased region" description="Basic residues" evidence="1">
    <location>
        <begin position="63"/>
        <end position="73"/>
    </location>
</feature>
<dbReference type="AlphaFoldDB" id="A0A1W6ZWL5"/>
<gene>
    <name evidence="3" type="ORF">CAK95_23745</name>
</gene>
<evidence type="ECO:0000313" key="3">
    <source>
        <dbReference type="EMBL" id="ARQ01772.1"/>
    </source>
</evidence>
<feature type="compositionally biased region" description="Basic and acidic residues" evidence="1">
    <location>
        <begin position="85"/>
        <end position="97"/>
    </location>
</feature>
<name>A0A1W6ZWL5_9HYPH</name>
<reference evidence="3 4" key="1">
    <citation type="submission" date="2017-05" db="EMBL/GenBank/DDBJ databases">
        <title>Full genome sequence of Pseudorhodoplanes sinuspersici.</title>
        <authorList>
            <person name="Dastgheib S.M.M."/>
            <person name="Shavandi M."/>
            <person name="Tirandaz H."/>
        </authorList>
    </citation>
    <scope>NUCLEOTIDE SEQUENCE [LARGE SCALE GENOMIC DNA]</scope>
    <source>
        <strain evidence="3 4">RIPI110</strain>
    </source>
</reference>
<keyword evidence="2" id="KW-0732">Signal</keyword>
<organism evidence="3 4">
    <name type="scientific">Pseudorhodoplanes sinuspersici</name>
    <dbReference type="NCBI Taxonomy" id="1235591"/>
    <lineage>
        <taxon>Bacteria</taxon>
        <taxon>Pseudomonadati</taxon>
        <taxon>Pseudomonadota</taxon>
        <taxon>Alphaproteobacteria</taxon>
        <taxon>Hyphomicrobiales</taxon>
        <taxon>Pseudorhodoplanes</taxon>
    </lineage>
</organism>
<feature type="region of interest" description="Disordered" evidence="1">
    <location>
        <begin position="31"/>
        <end position="97"/>
    </location>
</feature>
<proteinExistence type="predicted"/>
<evidence type="ECO:0000313" key="4">
    <source>
        <dbReference type="Proteomes" id="UP000194137"/>
    </source>
</evidence>
<dbReference type="RefSeq" id="WP_086090166.1">
    <property type="nucleotide sequence ID" value="NZ_CP021112.1"/>
</dbReference>